<dbReference type="PRINTS" id="PR00080">
    <property type="entry name" value="SDRFAMILY"/>
</dbReference>
<dbReference type="CDD" id="cd05333">
    <property type="entry name" value="BKR_SDR_c"/>
    <property type="match status" value="1"/>
</dbReference>
<comment type="pathway">
    <text evidence="7">Lipid metabolism; fatty acid biosynthesis.</text>
</comment>
<dbReference type="SMART" id="SM00822">
    <property type="entry name" value="PKS_KR"/>
    <property type="match status" value="1"/>
</dbReference>
<evidence type="ECO:0000256" key="7">
    <source>
        <dbReference type="RuleBase" id="RU366074"/>
    </source>
</evidence>
<name>A0A931CHP8_9ACTN</name>
<keyword evidence="3 7" id="KW-0560">Oxidoreductase</keyword>
<evidence type="ECO:0000256" key="6">
    <source>
        <dbReference type="PIRSR" id="PIRSR611284-2"/>
    </source>
</evidence>
<dbReference type="Pfam" id="PF13561">
    <property type="entry name" value="adh_short_C2"/>
    <property type="match status" value="1"/>
</dbReference>
<evidence type="ECO:0000313" key="9">
    <source>
        <dbReference type="EMBL" id="MBG0567802.1"/>
    </source>
</evidence>
<dbReference type="AlphaFoldDB" id="A0A931CHP8"/>
<dbReference type="EC" id="1.1.1.100" evidence="2 7"/>
<comment type="function">
    <text evidence="7">Catalyzes the NADPH-dependent reduction of beta-ketoacyl-ACP substrates to beta-hydroxyacyl-ACP products, the first reductive step in the elongation cycle of fatty acid biosynthesis.</text>
</comment>
<dbReference type="GO" id="GO:0030497">
    <property type="term" value="P:fatty acid elongation"/>
    <property type="evidence" value="ECO:0007669"/>
    <property type="project" value="TreeGrafter"/>
</dbReference>
<dbReference type="InterPro" id="IPR020904">
    <property type="entry name" value="Sc_DH/Rdtase_CS"/>
</dbReference>
<keyword evidence="7" id="KW-0444">Lipid biosynthesis</keyword>
<dbReference type="RefSeq" id="WP_196419573.1">
    <property type="nucleotide sequence ID" value="NZ_JADQTO010000030.1"/>
</dbReference>
<comment type="catalytic activity">
    <reaction evidence="4 7">
        <text>a (3R)-hydroxyacyl-[ACP] + NADP(+) = a 3-oxoacyl-[ACP] + NADPH + H(+)</text>
        <dbReference type="Rhea" id="RHEA:17397"/>
        <dbReference type="Rhea" id="RHEA-COMP:9916"/>
        <dbReference type="Rhea" id="RHEA-COMP:9945"/>
        <dbReference type="ChEBI" id="CHEBI:15378"/>
        <dbReference type="ChEBI" id="CHEBI:57783"/>
        <dbReference type="ChEBI" id="CHEBI:58349"/>
        <dbReference type="ChEBI" id="CHEBI:78776"/>
        <dbReference type="ChEBI" id="CHEBI:78827"/>
        <dbReference type="EC" id="1.1.1.100"/>
    </reaction>
</comment>
<dbReference type="FunFam" id="3.40.50.720:FF:000173">
    <property type="entry name" value="3-oxoacyl-[acyl-carrier protein] reductase"/>
    <property type="match status" value="1"/>
</dbReference>
<keyword evidence="10" id="KW-1185">Reference proteome</keyword>
<dbReference type="NCBIfam" id="NF009466">
    <property type="entry name" value="PRK12826.1-2"/>
    <property type="match status" value="1"/>
</dbReference>
<dbReference type="GO" id="GO:0051287">
    <property type="term" value="F:NAD binding"/>
    <property type="evidence" value="ECO:0007669"/>
    <property type="project" value="UniProtKB-UniRule"/>
</dbReference>
<dbReference type="GO" id="GO:0004316">
    <property type="term" value="F:3-oxoacyl-[acyl-carrier-protein] reductase (NADPH) activity"/>
    <property type="evidence" value="ECO:0007669"/>
    <property type="project" value="UniProtKB-UniRule"/>
</dbReference>
<feature type="binding site" evidence="6">
    <location>
        <begin position="13"/>
        <end position="16"/>
    </location>
    <ligand>
        <name>NADP(+)</name>
        <dbReference type="ChEBI" id="CHEBI:58349"/>
    </ligand>
</feature>
<keyword evidence="7" id="KW-0276">Fatty acid metabolism</keyword>
<proteinExistence type="inferred from homology"/>
<dbReference type="InterPro" id="IPR011284">
    <property type="entry name" value="3oxo_ACP_reduc"/>
</dbReference>
<dbReference type="EMBL" id="JADQTO010000030">
    <property type="protein sequence ID" value="MBG0567802.1"/>
    <property type="molecule type" value="Genomic_DNA"/>
</dbReference>
<accession>A0A931CHP8</accession>
<dbReference type="Proteomes" id="UP000598146">
    <property type="component" value="Unassembled WGS sequence"/>
</dbReference>
<protein>
    <recommendedName>
        <fullName evidence="2 7">3-oxoacyl-[acyl-carrier-protein] reductase</fullName>
        <ecNumber evidence="2 7">1.1.1.100</ecNumber>
    </recommendedName>
</protein>
<sequence length="248" mass="26272">MSDKATRVALVTGGTRGIGRAVVEALAADGYAVAFCYRSDDEAARELEKVLAERGHRTLSRRVDVSDTAAVRAFVAETDEQLGPISTAVTSAGITRDKALALMSDEQWREVIDVNLNGVFNVCRAVAFDMMKRRSGCIITMSSVAGVYGNPSQTNYSAAKAGIIGFSKALAKEVGRYNIRVNAVAPGYIETDMTADLAEKVKERARQAIALGRMGTAEDVAGVVSYLASDRASYVTGAVLHVDGGIAL</sequence>
<dbReference type="InterPro" id="IPR057326">
    <property type="entry name" value="KR_dom"/>
</dbReference>
<dbReference type="InterPro" id="IPR036291">
    <property type="entry name" value="NAD(P)-bd_dom_sf"/>
</dbReference>
<dbReference type="Gene3D" id="3.40.50.720">
    <property type="entry name" value="NAD(P)-binding Rossmann-like Domain"/>
    <property type="match status" value="1"/>
</dbReference>
<keyword evidence="6 7" id="KW-0521">NADP</keyword>
<evidence type="ECO:0000259" key="8">
    <source>
        <dbReference type="SMART" id="SM00822"/>
    </source>
</evidence>
<dbReference type="PANTHER" id="PTHR42760:SF135">
    <property type="entry name" value="BLL7886 PROTEIN"/>
    <property type="match status" value="1"/>
</dbReference>
<evidence type="ECO:0000256" key="3">
    <source>
        <dbReference type="ARBA" id="ARBA00023002"/>
    </source>
</evidence>
<keyword evidence="7" id="KW-0443">Lipid metabolism</keyword>
<gene>
    <name evidence="9" type="primary">fabG</name>
    <name evidence="9" type="ORF">I4J89_40790</name>
</gene>
<keyword evidence="7" id="KW-0275">Fatty acid biosynthesis</keyword>
<evidence type="ECO:0000256" key="1">
    <source>
        <dbReference type="ARBA" id="ARBA00006484"/>
    </source>
</evidence>
<dbReference type="SUPFAM" id="SSF51735">
    <property type="entry name" value="NAD(P)-binding Rossmann-fold domains"/>
    <property type="match status" value="1"/>
</dbReference>
<feature type="binding site" evidence="6">
    <location>
        <begin position="156"/>
        <end position="160"/>
    </location>
    <ligand>
        <name>NADP(+)</name>
        <dbReference type="ChEBI" id="CHEBI:58349"/>
    </ligand>
</feature>
<reference evidence="9" key="1">
    <citation type="submission" date="2020-11" db="EMBL/GenBank/DDBJ databases">
        <title>Isolation and identification of active actinomycetes.</title>
        <authorList>
            <person name="Sun X."/>
        </authorList>
    </citation>
    <scope>NUCLEOTIDE SEQUENCE</scope>
    <source>
        <strain evidence="9">NEAU-A11</strain>
    </source>
</reference>
<feature type="binding site" evidence="6">
    <location>
        <position position="189"/>
    </location>
    <ligand>
        <name>NADP(+)</name>
        <dbReference type="ChEBI" id="CHEBI:58349"/>
    </ligand>
</feature>
<evidence type="ECO:0000313" key="10">
    <source>
        <dbReference type="Proteomes" id="UP000598146"/>
    </source>
</evidence>
<evidence type="ECO:0000256" key="4">
    <source>
        <dbReference type="ARBA" id="ARBA00048508"/>
    </source>
</evidence>
<organism evidence="9 10">
    <name type="scientific">Actinoplanes aureus</name>
    <dbReference type="NCBI Taxonomy" id="2792083"/>
    <lineage>
        <taxon>Bacteria</taxon>
        <taxon>Bacillati</taxon>
        <taxon>Actinomycetota</taxon>
        <taxon>Actinomycetes</taxon>
        <taxon>Micromonosporales</taxon>
        <taxon>Micromonosporaceae</taxon>
        <taxon>Actinoplanes</taxon>
    </lineage>
</organism>
<dbReference type="InterPro" id="IPR002347">
    <property type="entry name" value="SDR_fam"/>
</dbReference>
<dbReference type="PRINTS" id="PR00081">
    <property type="entry name" value="GDHRDH"/>
</dbReference>
<evidence type="ECO:0000256" key="5">
    <source>
        <dbReference type="PIRSR" id="PIRSR611284-1"/>
    </source>
</evidence>
<comment type="caution">
    <text evidence="9">The sequence shown here is derived from an EMBL/GenBank/DDBJ whole genome shotgun (WGS) entry which is preliminary data.</text>
</comment>
<feature type="domain" description="Ketoreductase" evidence="8">
    <location>
        <begin position="7"/>
        <end position="187"/>
    </location>
</feature>
<dbReference type="PANTHER" id="PTHR42760">
    <property type="entry name" value="SHORT-CHAIN DEHYDROGENASES/REDUCTASES FAMILY MEMBER"/>
    <property type="match status" value="1"/>
</dbReference>
<evidence type="ECO:0000256" key="2">
    <source>
        <dbReference type="ARBA" id="ARBA00012948"/>
    </source>
</evidence>
<feature type="active site" description="Proton acceptor" evidence="5">
    <location>
        <position position="156"/>
    </location>
</feature>
<comment type="subunit">
    <text evidence="7">Homotetramer.</text>
</comment>
<dbReference type="PROSITE" id="PS00061">
    <property type="entry name" value="ADH_SHORT"/>
    <property type="match status" value="1"/>
</dbReference>
<comment type="similarity">
    <text evidence="1 7">Belongs to the short-chain dehydrogenases/reductases (SDR) family.</text>
</comment>
<dbReference type="NCBIfam" id="TIGR01830">
    <property type="entry name" value="3oxo_ACP_reduc"/>
    <property type="match status" value="1"/>
</dbReference>